<dbReference type="Gene3D" id="1.10.3730.20">
    <property type="match status" value="1"/>
</dbReference>
<name>A0AA41QPY5_9HYPH</name>
<protein>
    <recommendedName>
        <fullName evidence="4">EamA domain-containing protein</fullName>
    </recommendedName>
</protein>
<sequence>MPLIQVVVCCAFAAMLAVGQVMFKFAASDIQVQLKKSLWAALFSPWLVAAMFLYLTTAALWVWILTQVPLSRAYPFSLLGAALVPMLAHFIFGESLSPTFLVGIALVLTGLVFVQMS</sequence>
<evidence type="ECO:0008006" key="4">
    <source>
        <dbReference type="Google" id="ProtNLM"/>
    </source>
</evidence>
<keyword evidence="1" id="KW-0472">Membrane</keyword>
<feature type="transmembrane region" description="Helical" evidence="1">
    <location>
        <begin position="98"/>
        <end position="116"/>
    </location>
</feature>
<dbReference type="Proteomes" id="UP001156140">
    <property type="component" value="Unassembled WGS sequence"/>
</dbReference>
<reference evidence="2" key="1">
    <citation type="submission" date="2022-03" db="EMBL/GenBank/DDBJ databases">
        <title>The complete genome sequence of a Methyloterrigena soli.</title>
        <authorList>
            <person name="Zi Z."/>
        </authorList>
    </citation>
    <scope>NUCLEOTIDE SEQUENCE</scope>
    <source>
        <strain evidence="2">M48</strain>
    </source>
</reference>
<dbReference type="InterPro" id="IPR037185">
    <property type="entry name" value="EmrE-like"/>
</dbReference>
<evidence type="ECO:0000313" key="2">
    <source>
        <dbReference type="EMBL" id="MCI0128540.1"/>
    </source>
</evidence>
<gene>
    <name evidence="2" type="ORF">ML536_17035</name>
</gene>
<organism evidence="2 3">
    <name type="scientific">Paradevosia shaoguanensis</name>
    <dbReference type="NCBI Taxonomy" id="1335043"/>
    <lineage>
        <taxon>Bacteria</taxon>
        <taxon>Pseudomonadati</taxon>
        <taxon>Pseudomonadota</taxon>
        <taxon>Alphaproteobacteria</taxon>
        <taxon>Hyphomicrobiales</taxon>
        <taxon>Devosiaceae</taxon>
        <taxon>Paradevosia</taxon>
    </lineage>
</organism>
<dbReference type="RefSeq" id="WP_052015014.1">
    <property type="nucleotide sequence ID" value="NZ_JAKETQ010000002.1"/>
</dbReference>
<feature type="transmembrane region" description="Helical" evidence="1">
    <location>
        <begin position="73"/>
        <end position="92"/>
    </location>
</feature>
<accession>A0AA41QPY5</accession>
<evidence type="ECO:0000256" key="1">
    <source>
        <dbReference type="SAM" id="Phobius"/>
    </source>
</evidence>
<keyword evidence="3" id="KW-1185">Reference proteome</keyword>
<evidence type="ECO:0000313" key="3">
    <source>
        <dbReference type="Proteomes" id="UP001156140"/>
    </source>
</evidence>
<comment type="caution">
    <text evidence="2">The sequence shown here is derived from an EMBL/GenBank/DDBJ whole genome shotgun (WGS) entry which is preliminary data.</text>
</comment>
<keyword evidence="1" id="KW-0812">Transmembrane</keyword>
<keyword evidence="1" id="KW-1133">Transmembrane helix</keyword>
<dbReference type="SUPFAM" id="SSF103481">
    <property type="entry name" value="Multidrug resistance efflux transporter EmrE"/>
    <property type="match status" value="1"/>
</dbReference>
<feature type="transmembrane region" description="Helical" evidence="1">
    <location>
        <begin position="43"/>
        <end position="66"/>
    </location>
</feature>
<dbReference type="EMBL" id="JALAZD010000002">
    <property type="protein sequence ID" value="MCI0128540.1"/>
    <property type="molecule type" value="Genomic_DNA"/>
</dbReference>
<dbReference type="AlphaFoldDB" id="A0AA41QPY5"/>
<proteinExistence type="predicted"/>